<dbReference type="PROSITE" id="PS50158">
    <property type="entry name" value="ZF_CCHC"/>
    <property type="match status" value="1"/>
</dbReference>
<evidence type="ECO:0000256" key="3">
    <source>
        <dbReference type="SAM" id="MobiDB-lite"/>
    </source>
</evidence>
<dbReference type="GO" id="GO:0003676">
    <property type="term" value="F:nucleic acid binding"/>
    <property type="evidence" value="ECO:0007669"/>
    <property type="project" value="InterPro"/>
</dbReference>
<dbReference type="Gene3D" id="4.10.60.10">
    <property type="entry name" value="Zinc finger, CCHC-type"/>
    <property type="match status" value="1"/>
</dbReference>
<dbReference type="EMBL" id="JALNTZ010000002">
    <property type="protein sequence ID" value="KAJ3660928.1"/>
    <property type="molecule type" value="Genomic_DNA"/>
</dbReference>
<reference evidence="5" key="1">
    <citation type="journal article" date="2023" name="G3 (Bethesda)">
        <title>Whole genome assemblies of Zophobas morio and Tenebrio molitor.</title>
        <authorList>
            <person name="Kaur S."/>
            <person name="Stinson S.A."/>
            <person name="diCenzo G.C."/>
        </authorList>
    </citation>
    <scope>NUCLEOTIDE SEQUENCE</scope>
    <source>
        <strain evidence="5">QUZm001</strain>
    </source>
</reference>
<feature type="region of interest" description="Disordered" evidence="3">
    <location>
        <begin position="383"/>
        <end position="407"/>
    </location>
</feature>
<feature type="coiled-coil region" evidence="2">
    <location>
        <begin position="110"/>
        <end position="137"/>
    </location>
</feature>
<dbReference type="GO" id="GO:0008270">
    <property type="term" value="F:zinc ion binding"/>
    <property type="evidence" value="ECO:0007669"/>
    <property type="project" value="UniProtKB-KW"/>
</dbReference>
<sequence>MEEQLTKMMKMLSENQRIMEENRKEDRRIMEENQRIMEENRKEDRRIMEENQRIMEESRKEDRRIMEDNRRIMEENQRIMEESRKEDRRIMEENLKAMQTTLLNSRSEILQVMRNEVDEVRNEMENKIKELEERLQTPRPTITTPAEFSPVRVQPPIFDGQTSWTTYKKQFEAAALSNSWNDQQKATALVVALRGAALEILQTLSEENQKDYTALTTALELRFGDEHLRQVFVAQLKSRIQKSSESLQEFAADVKRLVHLAYPEAPQDFQDRLAAETFVNGVRDSEVRRVLQISGFKKPSEALIRALEVDAAYNSSPRSNVKIRGIGVEGEVNPIQESLDKMSENFEKLAREIIAEIKTGSSRQHGGRLECYRCGRQGHIRRDCRVRSPAPMRRSQPRPRLHQEQEN</sequence>
<gene>
    <name evidence="5" type="ORF">Zmor_005354</name>
</gene>
<dbReference type="InterPro" id="IPR001878">
    <property type="entry name" value="Znf_CCHC"/>
</dbReference>
<keyword evidence="1" id="KW-0863">Zinc-finger</keyword>
<feature type="coiled-coil region" evidence="2">
    <location>
        <begin position="15"/>
        <end position="53"/>
    </location>
</feature>
<evidence type="ECO:0000313" key="6">
    <source>
        <dbReference type="Proteomes" id="UP001168821"/>
    </source>
</evidence>
<dbReference type="PANTHER" id="PTHR45823:SF1">
    <property type="entry name" value="T-SNARE COILED-COIL HOMOLOGY DOMAIN-CONTAINING PROTEIN"/>
    <property type="match status" value="1"/>
</dbReference>
<feature type="domain" description="CCHC-type" evidence="4">
    <location>
        <begin position="371"/>
        <end position="385"/>
    </location>
</feature>
<dbReference type="Proteomes" id="UP001168821">
    <property type="component" value="Unassembled WGS sequence"/>
</dbReference>
<keyword evidence="1" id="KW-0479">Metal-binding</keyword>
<comment type="caution">
    <text evidence="5">The sequence shown here is derived from an EMBL/GenBank/DDBJ whole genome shotgun (WGS) entry which is preliminary data.</text>
</comment>
<evidence type="ECO:0000256" key="2">
    <source>
        <dbReference type="SAM" id="Coils"/>
    </source>
</evidence>
<organism evidence="5 6">
    <name type="scientific">Zophobas morio</name>
    <dbReference type="NCBI Taxonomy" id="2755281"/>
    <lineage>
        <taxon>Eukaryota</taxon>
        <taxon>Metazoa</taxon>
        <taxon>Ecdysozoa</taxon>
        <taxon>Arthropoda</taxon>
        <taxon>Hexapoda</taxon>
        <taxon>Insecta</taxon>
        <taxon>Pterygota</taxon>
        <taxon>Neoptera</taxon>
        <taxon>Endopterygota</taxon>
        <taxon>Coleoptera</taxon>
        <taxon>Polyphaga</taxon>
        <taxon>Cucujiformia</taxon>
        <taxon>Tenebrionidae</taxon>
        <taxon>Zophobas</taxon>
    </lineage>
</organism>
<keyword evidence="1" id="KW-0862">Zinc</keyword>
<evidence type="ECO:0000313" key="5">
    <source>
        <dbReference type="EMBL" id="KAJ3660928.1"/>
    </source>
</evidence>
<dbReference type="SMART" id="SM00343">
    <property type="entry name" value="ZnF_C2HC"/>
    <property type="match status" value="1"/>
</dbReference>
<evidence type="ECO:0000256" key="1">
    <source>
        <dbReference type="PROSITE-ProRule" id="PRU00047"/>
    </source>
</evidence>
<keyword evidence="6" id="KW-1185">Reference proteome</keyword>
<proteinExistence type="predicted"/>
<dbReference type="Pfam" id="PF00098">
    <property type="entry name" value="zf-CCHC"/>
    <property type="match status" value="1"/>
</dbReference>
<dbReference type="SUPFAM" id="SSF57756">
    <property type="entry name" value="Retrovirus zinc finger-like domains"/>
    <property type="match status" value="1"/>
</dbReference>
<dbReference type="PANTHER" id="PTHR45823">
    <property type="entry name" value="T-SNARE COILED-COIL HOMOLOGY DOMAIN-CONTAINING PROTEIN"/>
    <property type="match status" value="1"/>
</dbReference>
<dbReference type="InterPro" id="IPR036875">
    <property type="entry name" value="Znf_CCHC_sf"/>
</dbReference>
<name>A0AA38IN45_9CUCU</name>
<evidence type="ECO:0000259" key="4">
    <source>
        <dbReference type="PROSITE" id="PS50158"/>
    </source>
</evidence>
<protein>
    <recommendedName>
        <fullName evidence="4">CCHC-type domain-containing protein</fullName>
    </recommendedName>
</protein>
<dbReference type="AlphaFoldDB" id="A0AA38IN45"/>
<accession>A0AA38IN45</accession>
<keyword evidence="2" id="KW-0175">Coiled coil</keyword>